<accession>F8P523</accession>
<proteinExistence type="predicted"/>
<sequence length="171" mass="18403">MASDAYSAAHAADTEVLIRRSMTKGYELFSLLTPPIYTAFILARKGRGHFTINRLLRATWLGGAVGCAGGGALEYARSINSNEVTVRSRRMRHAYDTSSLRADDHSTVGAILFAVLTPAIFWKRANIANLILGGAGFGSAAGFLTHYGRTFTGDPAPRVEVPQMPVSSQEI</sequence>
<name>F8P523_SERL9</name>
<dbReference type="RefSeq" id="XP_007321496.1">
    <property type="nucleotide sequence ID" value="XM_007321434.1"/>
</dbReference>
<dbReference type="GeneID" id="18810431"/>
<dbReference type="OrthoDB" id="2524788at2759"/>
<protein>
    <submittedName>
        <fullName evidence="1">Uncharacterized protein</fullName>
    </submittedName>
</protein>
<dbReference type="Proteomes" id="UP000008064">
    <property type="component" value="Unassembled WGS sequence"/>
</dbReference>
<dbReference type="HOGENOM" id="CLU_128912_0_0_1"/>
<evidence type="ECO:0000313" key="1">
    <source>
        <dbReference type="EMBL" id="EGO21710.1"/>
    </source>
</evidence>
<dbReference type="EMBL" id="GL945438">
    <property type="protein sequence ID" value="EGO21710.1"/>
    <property type="molecule type" value="Genomic_DNA"/>
</dbReference>
<organism>
    <name type="scientific">Serpula lacrymans var. lacrymans (strain S7.9)</name>
    <name type="common">Dry rot fungus</name>
    <dbReference type="NCBI Taxonomy" id="578457"/>
    <lineage>
        <taxon>Eukaryota</taxon>
        <taxon>Fungi</taxon>
        <taxon>Dikarya</taxon>
        <taxon>Basidiomycota</taxon>
        <taxon>Agaricomycotina</taxon>
        <taxon>Agaricomycetes</taxon>
        <taxon>Agaricomycetidae</taxon>
        <taxon>Boletales</taxon>
        <taxon>Coniophorineae</taxon>
        <taxon>Serpulaceae</taxon>
        <taxon>Serpula</taxon>
    </lineage>
</organism>
<gene>
    <name evidence="1" type="ORF">SERLADRAFT_372349</name>
</gene>
<dbReference type="AlphaFoldDB" id="F8P523"/>
<reference evidence="1" key="1">
    <citation type="submission" date="2011-04" db="EMBL/GenBank/DDBJ databases">
        <title>Evolution of plant cell wall degrading machinery underlies the functional diversity of forest fungi.</title>
        <authorList>
            <consortium name="US DOE Joint Genome Institute (JGI-PGF)"/>
            <person name="Eastwood D.C."/>
            <person name="Floudas D."/>
            <person name="Binder M."/>
            <person name="Majcherczyk A."/>
            <person name="Schneider P."/>
            <person name="Aerts A."/>
            <person name="Asiegbu F.O."/>
            <person name="Baker S.E."/>
            <person name="Barry K."/>
            <person name="Bendiksby M."/>
            <person name="Blumentritt M."/>
            <person name="Coutinho P.M."/>
            <person name="Cullen D."/>
            <person name="Cullen D."/>
            <person name="Gathman A."/>
            <person name="Goodell B."/>
            <person name="Henrissat B."/>
            <person name="Ihrmark K."/>
            <person name="Kauserud H."/>
            <person name="Kohler A."/>
            <person name="LaButti K."/>
            <person name="Lapidus A."/>
            <person name="Lavin J.L."/>
            <person name="Lee Y.-H."/>
            <person name="Lindquist E."/>
            <person name="Lilly W."/>
            <person name="Lucas S."/>
            <person name="Morin E."/>
            <person name="Murat C."/>
            <person name="Oguiza J.A."/>
            <person name="Park J."/>
            <person name="Pisabarro A.G."/>
            <person name="Riley R."/>
            <person name="Rosling A."/>
            <person name="Salamov A."/>
            <person name="Schmidt O."/>
            <person name="Schmutz J."/>
            <person name="Skrede I."/>
            <person name="Stenlid J."/>
            <person name="Wiebenga A."/>
            <person name="Xie X."/>
            <person name="Kues U."/>
            <person name="Hibbett D.S."/>
            <person name="Hoffmeister D."/>
            <person name="Hogberg N."/>
            <person name="Martin F."/>
            <person name="Grigoriev I.V."/>
            <person name="Watkinson S.C."/>
        </authorList>
    </citation>
    <scope>NUCLEOTIDE SEQUENCE</scope>
    <source>
        <strain evidence="1">S7.9</strain>
    </source>
</reference>
<dbReference type="KEGG" id="sla:SERLADRAFT_372349"/>